<dbReference type="Proteomes" id="UP000011087">
    <property type="component" value="Unassembled WGS sequence"/>
</dbReference>
<dbReference type="PaxDb" id="55529-EKX47986"/>
<accession>L1JHL2</accession>
<keyword evidence="4" id="KW-1185">Reference proteome</keyword>
<name>L1JHL2_GUITC</name>
<evidence type="ECO:0000313" key="2">
    <source>
        <dbReference type="EMBL" id="EKX47986.1"/>
    </source>
</evidence>
<feature type="compositionally biased region" description="Polar residues" evidence="1">
    <location>
        <begin position="50"/>
        <end position="70"/>
    </location>
</feature>
<dbReference type="AlphaFoldDB" id="L1JHL2"/>
<evidence type="ECO:0000313" key="3">
    <source>
        <dbReference type="EnsemblProtists" id="EKX47986"/>
    </source>
</evidence>
<evidence type="ECO:0000313" key="4">
    <source>
        <dbReference type="Proteomes" id="UP000011087"/>
    </source>
</evidence>
<dbReference type="KEGG" id="gtt:GUITHDRAFT_151901"/>
<dbReference type="GeneID" id="17304757"/>
<gene>
    <name evidence="2" type="ORF">GUITHDRAFT_151901</name>
</gene>
<protein>
    <submittedName>
        <fullName evidence="2 3">Uncharacterized protein</fullName>
    </submittedName>
</protein>
<dbReference type="RefSeq" id="XP_005834966.1">
    <property type="nucleotide sequence ID" value="XM_005834909.1"/>
</dbReference>
<sequence>MKHGRAPAMRLYCRSLVLRPLAAGMRSKRSMLGPPLFNVFEMDSATHSTSIHNSRTAETAKTAMTSSSIPSVHGWDVGSSW</sequence>
<proteinExistence type="predicted"/>
<feature type="region of interest" description="Disordered" evidence="1">
    <location>
        <begin position="50"/>
        <end position="81"/>
    </location>
</feature>
<reference evidence="4" key="2">
    <citation type="submission" date="2012-11" db="EMBL/GenBank/DDBJ databases">
        <authorList>
            <person name="Kuo A."/>
            <person name="Curtis B.A."/>
            <person name="Tanifuji G."/>
            <person name="Burki F."/>
            <person name="Gruber A."/>
            <person name="Irimia M."/>
            <person name="Maruyama S."/>
            <person name="Arias M.C."/>
            <person name="Ball S.G."/>
            <person name="Gile G.H."/>
            <person name="Hirakawa Y."/>
            <person name="Hopkins J.F."/>
            <person name="Rensing S.A."/>
            <person name="Schmutz J."/>
            <person name="Symeonidi A."/>
            <person name="Elias M."/>
            <person name="Eveleigh R.J."/>
            <person name="Herman E.K."/>
            <person name="Klute M.J."/>
            <person name="Nakayama T."/>
            <person name="Obornik M."/>
            <person name="Reyes-Prieto A."/>
            <person name="Armbrust E.V."/>
            <person name="Aves S.J."/>
            <person name="Beiko R.G."/>
            <person name="Coutinho P."/>
            <person name="Dacks J.B."/>
            <person name="Durnford D.G."/>
            <person name="Fast N.M."/>
            <person name="Green B.R."/>
            <person name="Grisdale C."/>
            <person name="Hempe F."/>
            <person name="Henrissat B."/>
            <person name="Hoppner M.P."/>
            <person name="Ishida K.-I."/>
            <person name="Kim E."/>
            <person name="Koreny L."/>
            <person name="Kroth P.G."/>
            <person name="Liu Y."/>
            <person name="Malik S.-B."/>
            <person name="Maier U.G."/>
            <person name="McRose D."/>
            <person name="Mock T."/>
            <person name="Neilson J.A."/>
            <person name="Onodera N.T."/>
            <person name="Poole A.M."/>
            <person name="Pritham E.J."/>
            <person name="Richards T.A."/>
            <person name="Rocap G."/>
            <person name="Roy S.W."/>
            <person name="Sarai C."/>
            <person name="Schaack S."/>
            <person name="Shirato S."/>
            <person name="Slamovits C.H."/>
            <person name="Spencer D.F."/>
            <person name="Suzuki S."/>
            <person name="Worden A.Z."/>
            <person name="Zauner S."/>
            <person name="Barry K."/>
            <person name="Bell C."/>
            <person name="Bharti A.K."/>
            <person name="Crow J.A."/>
            <person name="Grimwood J."/>
            <person name="Kramer R."/>
            <person name="Lindquist E."/>
            <person name="Lucas S."/>
            <person name="Salamov A."/>
            <person name="McFadden G.I."/>
            <person name="Lane C.E."/>
            <person name="Keeling P.J."/>
            <person name="Gray M.W."/>
            <person name="Grigoriev I.V."/>
            <person name="Archibald J.M."/>
        </authorList>
    </citation>
    <scope>NUCLEOTIDE SEQUENCE</scope>
    <source>
        <strain evidence="4">CCMP2712</strain>
    </source>
</reference>
<reference evidence="2 4" key="1">
    <citation type="journal article" date="2012" name="Nature">
        <title>Algal genomes reveal evolutionary mosaicism and the fate of nucleomorphs.</title>
        <authorList>
            <consortium name="DOE Joint Genome Institute"/>
            <person name="Curtis B.A."/>
            <person name="Tanifuji G."/>
            <person name="Burki F."/>
            <person name="Gruber A."/>
            <person name="Irimia M."/>
            <person name="Maruyama S."/>
            <person name="Arias M.C."/>
            <person name="Ball S.G."/>
            <person name="Gile G.H."/>
            <person name="Hirakawa Y."/>
            <person name="Hopkins J.F."/>
            <person name="Kuo A."/>
            <person name="Rensing S.A."/>
            <person name="Schmutz J."/>
            <person name="Symeonidi A."/>
            <person name="Elias M."/>
            <person name="Eveleigh R.J."/>
            <person name="Herman E.K."/>
            <person name="Klute M.J."/>
            <person name="Nakayama T."/>
            <person name="Obornik M."/>
            <person name="Reyes-Prieto A."/>
            <person name="Armbrust E.V."/>
            <person name="Aves S.J."/>
            <person name="Beiko R.G."/>
            <person name="Coutinho P."/>
            <person name="Dacks J.B."/>
            <person name="Durnford D.G."/>
            <person name="Fast N.M."/>
            <person name="Green B.R."/>
            <person name="Grisdale C.J."/>
            <person name="Hempel F."/>
            <person name="Henrissat B."/>
            <person name="Hoppner M.P."/>
            <person name="Ishida K."/>
            <person name="Kim E."/>
            <person name="Koreny L."/>
            <person name="Kroth P.G."/>
            <person name="Liu Y."/>
            <person name="Malik S.B."/>
            <person name="Maier U.G."/>
            <person name="McRose D."/>
            <person name="Mock T."/>
            <person name="Neilson J.A."/>
            <person name="Onodera N.T."/>
            <person name="Poole A.M."/>
            <person name="Pritham E.J."/>
            <person name="Richards T.A."/>
            <person name="Rocap G."/>
            <person name="Roy S.W."/>
            <person name="Sarai C."/>
            <person name="Schaack S."/>
            <person name="Shirato S."/>
            <person name="Slamovits C.H."/>
            <person name="Spencer D.F."/>
            <person name="Suzuki S."/>
            <person name="Worden A.Z."/>
            <person name="Zauner S."/>
            <person name="Barry K."/>
            <person name="Bell C."/>
            <person name="Bharti A.K."/>
            <person name="Crow J.A."/>
            <person name="Grimwood J."/>
            <person name="Kramer R."/>
            <person name="Lindquist E."/>
            <person name="Lucas S."/>
            <person name="Salamov A."/>
            <person name="McFadden G.I."/>
            <person name="Lane C.E."/>
            <person name="Keeling P.J."/>
            <person name="Gray M.W."/>
            <person name="Grigoriev I.V."/>
            <person name="Archibald J.M."/>
        </authorList>
    </citation>
    <scope>NUCLEOTIDE SEQUENCE</scope>
    <source>
        <strain evidence="2 4">CCMP2712</strain>
    </source>
</reference>
<dbReference type="HOGENOM" id="CLU_2578929_0_0_1"/>
<dbReference type="EnsemblProtists" id="EKX47986">
    <property type="protein sequence ID" value="EKX47986"/>
    <property type="gene ID" value="GUITHDRAFT_151901"/>
</dbReference>
<evidence type="ECO:0000256" key="1">
    <source>
        <dbReference type="SAM" id="MobiDB-lite"/>
    </source>
</evidence>
<reference evidence="3" key="3">
    <citation type="submission" date="2015-06" db="UniProtKB">
        <authorList>
            <consortium name="EnsemblProtists"/>
        </authorList>
    </citation>
    <scope>IDENTIFICATION</scope>
</reference>
<organism evidence="2">
    <name type="scientific">Guillardia theta (strain CCMP2712)</name>
    <name type="common">Cryptophyte</name>
    <dbReference type="NCBI Taxonomy" id="905079"/>
    <lineage>
        <taxon>Eukaryota</taxon>
        <taxon>Cryptophyceae</taxon>
        <taxon>Pyrenomonadales</taxon>
        <taxon>Geminigeraceae</taxon>
        <taxon>Guillardia</taxon>
    </lineage>
</organism>
<dbReference type="EMBL" id="JH992987">
    <property type="protein sequence ID" value="EKX47986.1"/>
    <property type="molecule type" value="Genomic_DNA"/>
</dbReference>